<evidence type="ECO:0000313" key="7">
    <source>
        <dbReference type="Proteomes" id="UP001431235"/>
    </source>
</evidence>
<dbReference type="GO" id="GO:0052621">
    <property type="term" value="F:diguanylate cyclase activity"/>
    <property type="evidence" value="ECO:0007669"/>
    <property type="project" value="UniProtKB-EC"/>
</dbReference>
<feature type="signal peptide" evidence="4">
    <location>
        <begin position="1"/>
        <end position="29"/>
    </location>
</feature>
<dbReference type="InterPro" id="IPR050469">
    <property type="entry name" value="Diguanylate_Cyclase"/>
</dbReference>
<keyword evidence="7" id="KW-1185">Reference proteome</keyword>
<dbReference type="SUPFAM" id="SSF55073">
    <property type="entry name" value="Nucleotide cyclase"/>
    <property type="match status" value="1"/>
</dbReference>
<organism evidence="6 7">
    <name type="scientific">Stenotrophomonas mori</name>
    <dbReference type="NCBI Taxonomy" id="2871096"/>
    <lineage>
        <taxon>Bacteria</taxon>
        <taxon>Pseudomonadati</taxon>
        <taxon>Pseudomonadota</taxon>
        <taxon>Gammaproteobacteria</taxon>
        <taxon>Lysobacterales</taxon>
        <taxon>Lysobacteraceae</taxon>
        <taxon>Stenotrophomonas</taxon>
    </lineage>
</organism>
<gene>
    <name evidence="6" type="ORF">K5L01_13905</name>
</gene>
<dbReference type="InterPro" id="IPR000160">
    <property type="entry name" value="GGDEF_dom"/>
</dbReference>
<sequence length="1019" mass="111124">MRRGPPARTGLRGGLCLAVLLAWALPAAALDAGKPFRDYVTDAWGAEHGLPQPNVRAIAQDRAGYLWLGSPSGLARFDGVRFVHHGPREIPGFGDGILALYGDAQDRLWIGTSQGLLMRDRERFRRILPVVPDRPSAVGALLWSGGRLLAGCSEGVCTPQDGRLQRLHALPSPAHSLLARGDGLWAGGDGQVFHIDAGGVRPLPLPASAAGAAVTALAQSGGRLWAGTRQGLFQLRDGVWHPAPGAAGQPPLAVEAMLADRDGNLWVATPQHLERLRHGRAGERVEEAGALFAVRSIFEDRDGNLWLGSMARGVTRTWNGPTRRLGRAEGLRSPLLWSIAAAPDGTVWVGGNDGVDAWRDGRFGDHIPGARLPHPEAYSLLADARQLWIGTRAGVALLRDGRVQRPAVLAPLRDAQINGIVRGRDGRLWFATSHGLYLLDVDNRLSRYAEADGLSDPRVRGVLETRGGRLLLGTEQGLYEWRAGRLLPIGRLTGLDAALSVTALLELGDGRWVLGSRQTEGLHVYDGQRWRQLDHRQRLPSNVAFHLAENQDALWVAGMHGVYRLPLAALDQALADPARPAGARMVLNSGADQAGGQRGKCCNGAGSSRGLVRAGQLWLPTRDGALLVDLAAEARSVPRAIRIDSVLAQGQRHLPASGTLRLPLDARDLTFEFSLPDLRPTSVPRLRYRLLGHDPSWRDLEDPAVRSARYAHLGPGRYTFEVADFNHADPPASIARAVLELPRRFHQTAAFRALLVALCGGLLWLGYLGLQQRHARQRTRLERLVQERTRDLRAANARLEAISFTDPLTQLRNRRYLAQQIPIDLSFYERDPAYRDGGDVVVFALLDVDHFKAINDTHGHAAGDRVLEQIGRLLGSVKRKGDYVARWGGEEFLLVFRPLPRGSLARLGQRLCSRIAEHPFDLGDGDPHRLTVSVGLIECPLFPGHPQLLGWEQLVTLADRALYRAKTAGRDTWVAYQPAAGACLPETLQSLDGDPWWLVEDGLLELFGIAGVLPADAGR</sequence>
<dbReference type="InterPro" id="IPR015943">
    <property type="entry name" value="WD40/YVTN_repeat-like_dom_sf"/>
</dbReference>
<feature type="chain" id="PRO_5046073964" description="diguanylate cyclase" evidence="4">
    <location>
        <begin position="30"/>
        <end position="1019"/>
    </location>
</feature>
<keyword evidence="3" id="KW-0812">Transmembrane</keyword>
<dbReference type="RefSeq" id="WP_250065209.1">
    <property type="nucleotide sequence ID" value="NZ_JAIKTS010000005.1"/>
</dbReference>
<dbReference type="EC" id="2.7.7.65" evidence="1"/>
<dbReference type="Pfam" id="PF07494">
    <property type="entry name" value="Reg_prop"/>
    <property type="match status" value="2"/>
</dbReference>
<keyword evidence="6" id="KW-0548">Nucleotidyltransferase</keyword>
<dbReference type="SUPFAM" id="SSF63829">
    <property type="entry name" value="Calcium-dependent phosphotriesterase"/>
    <property type="match status" value="3"/>
</dbReference>
<keyword evidence="3" id="KW-0472">Membrane</keyword>
<evidence type="ECO:0000256" key="1">
    <source>
        <dbReference type="ARBA" id="ARBA00012528"/>
    </source>
</evidence>
<dbReference type="Gene3D" id="2.130.10.10">
    <property type="entry name" value="YVTN repeat-like/Quinoprotein amine dehydrogenase"/>
    <property type="match status" value="2"/>
</dbReference>
<evidence type="ECO:0000313" key="6">
    <source>
        <dbReference type="EMBL" id="MCL7715734.1"/>
    </source>
</evidence>
<dbReference type="InterPro" id="IPR011110">
    <property type="entry name" value="Reg_prop"/>
</dbReference>
<keyword evidence="4" id="KW-0732">Signal</keyword>
<dbReference type="InterPro" id="IPR029787">
    <property type="entry name" value="Nucleotide_cyclase"/>
</dbReference>
<dbReference type="InterPro" id="IPR013783">
    <property type="entry name" value="Ig-like_fold"/>
</dbReference>
<accession>A0ABT0SK74</accession>
<dbReference type="Gene3D" id="2.60.40.10">
    <property type="entry name" value="Immunoglobulins"/>
    <property type="match status" value="1"/>
</dbReference>
<keyword evidence="6" id="KW-0808">Transferase</keyword>
<evidence type="ECO:0000256" key="4">
    <source>
        <dbReference type="SAM" id="SignalP"/>
    </source>
</evidence>
<dbReference type="Gene3D" id="3.30.70.270">
    <property type="match status" value="1"/>
</dbReference>
<dbReference type="PROSITE" id="PS50887">
    <property type="entry name" value="GGDEF"/>
    <property type="match status" value="1"/>
</dbReference>
<evidence type="ECO:0000256" key="2">
    <source>
        <dbReference type="ARBA" id="ARBA00034247"/>
    </source>
</evidence>
<reference evidence="6 7" key="1">
    <citation type="submission" date="2021-08" db="EMBL/GenBank/DDBJ databases">
        <title>Novel members of of the genus Stenotrophomonas from differernt environment.</title>
        <authorList>
            <person name="Deng Y."/>
        </authorList>
    </citation>
    <scope>NUCLEOTIDE SEQUENCE [LARGE SCALE GENOMIC DNA]</scope>
    <source>
        <strain evidence="6 7">CPCC 101365</strain>
    </source>
</reference>
<proteinExistence type="predicted"/>
<dbReference type="PANTHER" id="PTHR45138:SF9">
    <property type="entry name" value="DIGUANYLATE CYCLASE DGCM-RELATED"/>
    <property type="match status" value="1"/>
</dbReference>
<name>A0ABT0SK74_9GAMM</name>
<comment type="caution">
    <text evidence="6">The sequence shown here is derived from an EMBL/GenBank/DDBJ whole genome shotgun (WGS) entry which is preliminary data.</text>
</comment>
<dbReference type="SMART" id="SM00267">
    <property type="entry name" value="GGDEF"/>
    <property type="match status" value="1"/>
</dbReference>
<dbReference type="NCBIfam" id="TIGR00254">
    <property type="entry name" value="GGDEF"/>
    <property type="match status" value="1"/>
</dbReference>
<dbReference type="Pfam" id="PF00990">
    <property type="entry name" value="GGDEF"/>
    <property type="match status" value="1"/>
</dbReference>
<protein>
    <recommendedName>
        <fullName evidence="1">diguanylate cyclase</fullName>
        <ecNumber evidence="1">2.7.7.65</ecNumber>
    </recommendedName>
</protein>
<dbReference type="EMBL" id="JAIKTS010000005">
    <property type="protein sequence ID" value="MCL7715734.1"/>
    <property type="molecule type" value="Genomic_DNA"/>
</dbReference>
<dbReference type="Proteomes" id="UP001431235">
    <property type="component" value="Unassembled WGS sequence"/>
</dbReference>
<dbReference type="CDD" id="cd01949">
    <property type="entry name" value="GGDEF"/>
    <property type="match status" value="1"/>
</dbReference>
<evidence type="ECO:0000256" key="3">
    <source>
        <dbReference type="SAM" id="Phobius"/>
    </source>
</evidence>
<feature type="transmembrane region" description="Helical" evidence="3">
    <location>
        <begin position="749"/>
        <end position="770"/>
    </location>
</feature>
<comment type="catalytic activity">
    <reaction evidence="2">
        <text>2 GTP = 3',3'-c-di-GMP + 2 diphosphate</text>
        <dbReference type="Rhea" id="RHEA:24898"/>
        <dbReference type="ChEBI" id="CHEBI:33019"/>
        <dbReference type="ChEBI" id="CHEBI:37565"/>
        <dbReference type="ChEBI" id="CHEBI:58805"/>
        <dbReference type="EC" id="2.7.7.65"/>
    </reaction>
</comment>
<keyword evidence="3" id="KW-1133">Transmembrane helix</keyword>
<dbReference type="PANTHER" id="PTHR45138">
    <property type="entry name" value="REGULATORY COMPONENTS OF SENSORY TRANSDUCTION SYSTEM"/>
    <property type="match status" value="1"/>
</dbReference>
<feature type="domain" description="GGDEF" evidence="5">
    <location>
        <begin position="839"/>
        <end position="978"/>
    </location>
</feature>
<evidence type="ECO:0000259" key="5">
    <source>
        <dbReference type="PROSITE" id="PS50887"/>
    </source>
</evidence>
<dbReference type="InterPro" id="IPR043128">
    <property type="entry name" value="Rev_trsase/Diguanyl_cyclase"/>
</dbReference>